<evidence type="ECO:0000313" key="3">
    <source>
        <dbReference type="Proteomes" id="UP000254000"/>
    </source>
</evidence>
<dbReference type="PRINTS" id="PR00455">
    <property type="entry name" value="HTHTETR"/>
</dbReference>
<dbReference type="OrthoDB" id="3190535at2"/>
<dbReference type="PANTHER" id="PTHR43479:SF11">
    <property type="entry name" value="ACREF_ENVCD OPERON REPRESSOR-RELATED"/>
    <property type="match status" value="1"/>
</dbReference>
<gene>
    <name evidence="2" type="ORF">C1877_01950</name>
</gene>
<comment type="caution">
    <text evidence="2">The sequence shown here is derived from an EMBL/GenBank/DDBJ whole genome shotgun (WGS) entry which is preliminary data.</text>
</comment>
<sequence>MEIRMVKLKAGEKKKNLIIDVCKKLFYRKGYANTTYDDICKKADIPPGSITYHFRGKRDIAAVIDAEYEAQNKIYIEKMCGKAYDKTTLMAIENFHMWKRNFEDDNLRRFLLDISTERLPSFSALDTVKYYYQCVIDDQGIEGIDDRELNLLVPAQLGMSDALLLATANDPDEYTWEDAAEFGIRFFLRQLGMHDDKIKGIIQEGKTIFDTLPIDNRYYIDFAYDDKYVKKIG</sequence>
<proteinExistence type="predicted"/>
<dbReference type="Proteomes" id="UP000254000">
    <property type="component" value="Unassembled WGS sequence"/>
</dbReference>
<dbReference type="AlphaFoldDB" id="A0A369M9Q1"/>
<dbReference type="EMBL" id="PPTS01000001">
    <property type="protein sequence ID" value="RDB67225.1"/>
    <property type="molecule type" value="Genomic_DNA"/>
</dbReference>
<reference evidence="2 3" key="1">
    <citation type="journal article" date="2018" name="Elife">
        <title>Discovery and characterization of a prevalent human gut bacterial enzyme sufficient for the inactivation of a family of plant toxins.</title>
        <authorList>
            <person name="Koppel N."/>
            <person name="Bisanz J.E."/>
            <person name="Pandelia M.E."/>
            <person name="Turnbaugh P.J."/>
            <person name="Balskus E.P."/>
        </authorList>
    </citation>
    <scope>NUCLEOTIDE SEQUENCE [LARGE SCALE GENOMIC DNA]</scope>
    <source>
        <strain evidence="2 3">3C</strain>
    </source>
</reference>
<dbReference type="InterPro" id="IPR009057">
    <property type="entry name" value="Homeodomain-like_sf"/>
</dbReference>
<protein>
    <submittedName>
        <fullName evidence="2">Uncharacterized protein</fullName>
    </submittedName>
</protein>
<dbReference type="SUPFAM" id="SSF46689">
    <property type="entry name" value="Homeodomain-like"/>
    <property type="match status" value="1"/>
</dbReference>
<dbReference type="PROSITE" id="PS50977">
    <property type="entry name" value="HTH_TETR_2"/>
    <property type="match status" value="1"/>
</dbReference>
<keyword evidence="1" id="KW-0238">DNA-binding</keyword>
<dbReference type="Pfam" id="PF00440">
    <property type="entry name" value="TetR_N"/>
    <property type="match status" value="1"/>
</dbReference>
<dbReference type="Gene3D" id="1.10.357.10">
    <property type="entry name" value="Tetracycline Repressor, domain 2"/>
    <property type="match status" value="1"/>
</dbReference>
<keyword evidence="3" id="KW-1185">Reference proteome</keyword>
<evidence type="ECO:0000256" key="1">
    <source>
        <dbReference type="ARBA" id="ARBA00023125"/>
    </source>
</evidence>
<accession>A0A369M9Q1</accession>
<dbReference type="GO" id="GO:0003677">
    <property type="term" value="F:DNA binding"/>
    <property type="evidence" value="ECO:0007669"/>
    <property type="project" value="UniProtKB-UniRule"/>
</dbReference>
<organism evidence="2 3">
    <name type="scientific">Gordonibacter pamelaeae</name>
    <dbReference type="NCBI Taxonomy" id="471189"/>
    <lineage>
        <taxon>Bacteria</taxon>
        <taxon>Bacillati</taxon>
        <taxon>Actinomycetota</taxon>
        <taxon>Coriobacteriia</taxon>
        <taxon>Eggerthellales</taxon>
        <taxon>Eggerthellaceae</taxon>
        <taxon>Gordonibacter</taxon>
    </lineage>
</organism>
<evidence type="ECO:0000313" key="2">
    <source>
        <dbReference type="EMBL" id="RDB67225.1"/>
    </source>
</evidence>
<dbReference type="InterPro" id="IPR050624">
    <property type="entry name" value="HTH-type_Tx_Regulator"/>
</dbReference>
<dbReference type="PANTHER" id="PTHR43479">
    <property type="entry name" value="ACREF/ENVCD OPERON REPRESSOR-RELATED"/>
    <property type="match status" value="1"/>
</dbReference>
<dbReference type="InterPro" id="IPR001647">
    <property type="entry name" value="HTH_TetR"/>
</dbReference>
<name>A0A369M9Q1_9ACTN</name>